<evidence type="ECO:0000313" key="4">
    <source>
        <dbReference type="Ensembl" id="ENSXETP00000110404"/>
    </source>
</evidence>
<dbReference type="GO" id="GO:0016020">
    <property type="term" value="C:membrane"/>
    <property type="evidence" value="ECO:0007669"/>
    <property type="project" value="InterPro"/>
</dbReference>
<organism evidence="4">
    <name type="scientific">Xenopus tropicalis</name>
    <name type="common">Western clawed frog</name>
    <name type="synonym">Silurana tropicalis</name>
    <dbReference type="NCBI Taxonomy" id="8364"/>
    <lineage>
        <taxon>Eukaryota</taxon>
        <taxon>Metazoa</taxon>
        <taxon>Chordata</taxon>
        <taxon>Craniata</taxon>
        <taxon>Vertebrata</taxon>
        <taxon>Euteleostomi</taxon>
        <taxon>Amphibia</taxon>
        <taxon>Batrachia</taxon>
        <taxon>Anura</taxon>
        <taxon>Pipoidea</taxon>
        <taxon>Pipidae</taxon>
        <taxon>Xenopodinae</taxon>
        <taxon>Xenopus</taxon>
        <taxon>Silurana</taxon>
    </lineage>
</organism>
<sequence>MKTLTAKVSPETLSENDKHDTTTETAGHHIPIWRSGICLLLGIFLSAALWGCGSHTATIVVNNKVDPALLSWLCGIISAFCLLLCFGKLHGGGMQSISFQKLGPHSLTPLFAIKRILPLCTLSLLTLFLYFLGLYRLKTSEVAALYSCNKALGYLLSWTVLREQFMGARVIAIIACMAGVVMMSYTESIETEAVIGRILALSAAIIAAVNQVLFQLLLGRLSWQETVIFLGLNGVCNTLLLWWIPFTAYFQGAAEKIENDFISSLTYLCVTAVLFFLFQFLEKVGGHFIPQSGISFGIFLSVFVIIGLDQPWVLPSGGYLLGISAIGVGFLLLFIPENWKELLGLESTELGHLDDESEEIQGKSIA</sequence>
<dbReference type="AlphaFoldDB" id="A0A803JQZ2"/>
<feature type="transmembrane region" description="Helical" evidence="2">
    <location>
        <begin position="198"/>
        <end position="218"/>
    </location>
</feature>
<dbReference type="GeneTree" id="ENSGT00390000008727"/>
<feature type="transmembrane region" description="Helical" evidence="2">
    <location>
        <begin position="261"/>
        <end position="281"/>
    </location>
</feature>
<dbReference type="InterPro" id="IPR026505">
    <property type="entry name" value="Solute_c_fam_35_mem_F3/F4"/>
</dbReference>
<feature type="region of interest" description="Disordered" evidence="1">
    <location>
        <begin position="1"/>
        <end position="23"/>
    </location>
</feature>
<feature type="transmembrane region" description="Helical" evidence="2">
    <location>
        <begin position="116"/>
        <end position="137"/>
    </location>
</feature>
<reference evidence="4" key="2">
    <citation type="submission" date="2021-03" db="UniProtKB">
        <authorList>
            <consortium name="Ensembl"/>
        </authorList>
    </citation>
    <scope>IDENTIFICATION</scope>
</reference>
<dbReference type="Ensembl" id="ENSXETT00000105555">
    <property type="protein sequence ID" value="ENSXETP00000110404"/>
    <property type="gene ID" value="ENSXETG00000045210"/>
</dbReference>
<dbReference type="Pfam" id="PF00892">
    <property type="entry name" value="EamA"/>
    <property type="match status" value="1"/>
</dbReference>
<feature type="transmembrane region" description="Helical" evidence="2">
    <location>
        <begin position="37"/>
        <end position="57"/>
    </location>
</feature>
<dbReference type="SUPFAM" id="SSF103481">
    <property type="entry name" value="Multidrug resistance efflux transporter EmrE"/>
    <property type="match status" value="1"/>
</dbReference>
<dbReference type="PANTHER" id="PTHR19346">
    <property type="entry name" value="SUGAR PHOSPHATE TRANSPORTER DOMAIN-CONTAINING PROTEIN"/>
    <property type="match status" value="1"/>
</dbReference>
<dbReference type="InterPro" id="IPR000620">
    <property type="entry name" value="EamA_dom"/>
</dbReference>
<keyword evidence="2" id="KW-0472">Membrane</keyword>
<accession>A0A803JQZ2</accession>
<evidence type="ECO:0000259" key="3">
    <source>
        <dbReference type="Pfam" id="PF00892"/>
    </source>
</evidence>
<dbReference type="PANTHER" id="PTHR19346:SF3">
    <property type="entry name" value="SOLUTE CARRIER FAMILY 35 MEMBER F3"/>
    <property type="match status" value="1"/>
</dbReference>
<keyword evidence="2" id="KW-1133">Transmembrane helix</keyword>
<reference evidence="4" key="1">
    <citation type="journal article" date="2010" name="Science">
        <title>The genome of the Western clawed frog Xenopus tropicalis.</title>
        <authorList>
            <person name="Hellsten U."/>
            <person name="Harland R.M."/>
            <person name="Gilchrist M.J."/>
            <person name="Hendrix D."/>
            <person name="Jurka J."/>
            <person name="Kapitonov V."/>
            <person name="Ovcharenko I."/>
            <person name="Putnam N.H."/>
            <person name="Shu S."/>
            <person name="Taher L."/>
            <person name="Blitz I.L."/>
            <person name="Blumberg B."/>
            <person name="Dichmann D.S."/>
            <person name="Dubchak I."/>
            <person name="Amaya E."/>
            <person name="Detter J.C."/>
            <person name="Fletcher R."/>
            <person name="Gerhard D.S."/>
            <person name="Goodstein D."/>
            <person name="Graves T."/>
            <person name="Grigoriev I.V."/>
            <person name="Grimwood J."/>
            <person name="Kawashima T."/>
            <person name="Lindquist E."/>
            <person name="Lucas S.M."/>
            <person name="Mead P.E."/>
            <person name="Mitros T."/>
            <person name="Ogino H."/>
            <person name="Ohta Y."/>
            <person name="Poliakov A.V."/>
            <person name="Pollet N."/>
            <person name="Robert J."/>
            <person name="Salamov A."/>
            <person name="Sater A.K."/>
            <person name="Schmutz J."/>
            <person name="Terry A."/>
            <person name="Vize P.D."/>
            <person name="Warren W.C."/>
            <person name="Wells D."/>
            <person name="Wills A."/>
            <person name="Wilson R.K."/>
            <person name="Zimmerman L.B."/>
            <person name="Zorn A.M."/>
            <person name="Grainger R."/>
            <person name="Grammer T."/>
            <person name="Khokha M.K."/>
            <person name="Richardson P.M."/>
            <person name="Rokhsar D.S."/>
        </authorList>
    </citation>
    <scope>NUCLEOTIDE SEQUENCE [LARGE SCALE GENOMIC DNA]</scope>
    <source>
        <strain evidence="4">Nigerian</strain>
    </source>
</reference>
<proteinExistence type="predicted"/>
<feature type="transmembrane region" description="Helical" evidence="2">
    <location>
        <begin position="312"/>
        <end position="335"/>
    </location>
</feature>
<dbReference type="InParanoid" id="A0A803JQZ2"/>
<feature type="transmembrane region" description="Helical" evidence="2">
    <location>
        <begin position="227"/>
        <end position="249"/>
    </location>
</feature>
<feature type="domain" description="EamA" evidence="3">
    <location>
        <begin position="41"/>
        <end position="184"/>
    </location>
</feature>
<feature type="transmembrane region" description="Helical" evidence="2">
    <location>
        <begin position="69"/>
        <end position="87"/>
    </location>
</feature>
<protein>
    <recommendedName>
        <fullName evidence="3">EamA domain-containing protein</fullName>
    </recommendedName>
</protein>
<feature type="transmembrane region" description="Helical" evidence="2">
    <location>
        <begin position="288"/>
        <end position="306"/>
    </location>
</feature>
<name>A0A803JQZ2_XENTR</name>
<evidence type="ECO:0000256" key="2">
    <source>
        <dbReference type="SAM" id="Phobius"/>
    </source>
</evidence>
<keyword evidence="2" id="KW-0812">Transmembrane</keyword>
<feature type="transmembrane region" description="Helical" evidence="2">
    <location>
        <begin position="168"/>
        <end position="186"/>
    </location>
</feature>
<dbReference type="InterPro" id="IPR037185">
    <property type="entry name" value="EmrE-like"/>
</dbReference>
<evidence type="ECO:0000256" key="1">
    <source>
        <dbReference type="SAM" id="MobiDB-lite"/>
    </source>
</evidence>